<gene>
    <name evidence="1" type="ORF">GCM10007216_34470</name>
</gene>
<evidence type="ECO:0008006" key="3">
    <source>
        <dbReference type="Google" id="ProtNLM"/>
    </source>
</evidence>
<dbReference type="InterPro" id="IPR024453">
    <property type="entry name" value="Peptidase_C92"/>
</dbReference>
<sequence>MGKLPRIITMLFSLAAGITVFLARPRKARAPIVHDNPETYPGTDIPILPGDLLFSPIGQSESKYVGHVGIINQNREVIHSIPSGLMKDTLESYFHKFRSITIYSPKDPDVGRKAADYLAKLYKKYPKADYRIRTPLGSMDHEQYCSKIVWQSYYYGAGVNLRNLSPNRIAIHPEWLKDKKALQRKARNL</sequence>
<dbReference type="InterPro" id="IPR038765">
    <property type="entry name" value="Papain-like_cys_pep_sf"/>
</dbReference>
<keyword evidence="2" id="KW-1185">Reference proteome</keyword>
<dbReference type="Gene3D" id="3.90.1720.10">
    <property type="entry name" value="endopeptidase domain like (from Nostoc punctiforme)"/>
    <property type="match status" value="1"/>
</dbReference>
<proteinExistence type="predicted"/>
<dbReference type="EMBL" id="BMCJ01000007">
    <property type="protein sequence ID" value="GGD00836.1"/>
    <property type="molecule type" value="Genomic_DNA"/>
</dbReference>
<evidence type="ECO:0000313" key="1">
    <source>
        <dbReference type="EMBL" id="GGD00836.1"/>
    </source>
</evidence>
<evidence type="ECO:0000313" key="2">
    <source>
        <dbReference type="Proteomes" id="UP000619534"/>
    </source>
</evidence>
<organism evidence="1 2">
    <name type="scientific">Thalassobacillus devorans</name>
    <dbReference type="NCBI Taxonomy" id="279813"/>
    <lineage>
        <taxon>Bacteria</taxon>
        <taxon>Bacillati</taxon>
        <taxon>Bacillota</taxon>
        <taxon>Bacilli</taxon>
        <taxon>Bacillales</taxon>
        <taxon>Bacillaceae</taxon>
        <taxon>Thalassobacillus</taxon>
    </lineage>
</organism>
<comment type="caution">
    <text evidence="1">The sequence shown here is derived from an EMBL/GenBank/DDBJ whole genome shotgun (WGS) entry which is preliminary data.</text>
</comment>
<dbReference type="RefSeq" id="WP_062438825.1">
    <property type="nucleotide sequence ID" value="NZ_BMCJ01000007.1"/>
</dbReference>
<dbReference type="SUPFAM" id="SSF54001">
    <property type="entry name" value="Cysteine proteinases"/>
    <property type="match status" value="1"/>
</dbReference>
<accession>A0ABQ1PPS5</accession>
<reference evidence="2" key="1">
    <citation type="journal article" date="2019" name="Int. J. Syst. Evol. Microbiol.">
        <title>The Global Catalogue of Microorganisms (GCM) 10K type strain sequencing project: providing services to taxonomists for standard genome sequencing and annotation.</title>
        <authorList>
            <consortium name="The Broad Institute Genomics Platform"/>
            <consortium name="The Broad Institute Genome Sequencing Center for Infectious Disease"/>
            <person name="Wu L."/>
            <person name="Ma J."/>
        </authorList>
    </citation>
    <scope>NUCLEOTIDE SEQUENCE [LARGE SCALE GENOMIC DNA]</scope>
    <source>
        <strain evidence="2">CCM 7282</strain>
    </source>
</reference>
<dbReference type="Proteomes" id="UP000619534">
    <property type="component" value="Unassembled WGS sequence"/>
</dbReference>
<name>A0ABQ1PPS5_9BACI</name>
<protein>
    <recommendedName>
        <fullName evidence="3">Permuted papain-like amidase enzyme, YaeF/YiiX, C92 family</fullName>
    </recommendedName>
</protein>
<dbReference type="Pfam" id="PF05708">
    <property type="entry name" value="Peptidase_C92"/>
    <property type="match status" value="1"/>
</dbReference>